<dbReference type="InterPro" id="IPR038765">
    <property type="entry name" value="Papain-like_cys_pep_sf"/>
</dbReference>
<evidence type="ECO:0000313" key="3">
    <source>
        <dbReference type="Proteomes" id="UP000602076"/>
    </source>
</evidence>
<accession>A0A927CS65</accession>
<dbReference type="SUPFAM" id="SSF54001">
    <property type="entry name" value="Cysteine proteinases"/>
    <property type="match status" value="1"/>
</dbReference>
<evidence type="ECO:0000259" key="1">
    <source>
        <dbReference type="SMART" id="SM00460"/>
    </source>
</evidence>
<reference evidence="2" key="1">
    <citation type="submission" date="2020-09" db="EMBL/GenBank/DDBJ databases">
        <title>Bacillus faecalis sp. nov., a moderately halophilic bacterium isolated from cow faeces.</title>
        <authorList>
            <person name="Jiang L."/>
            <person name="Lee J."/>
        </authorList>
    </citation>
    <scope>NUCLEOTIDE SEQUENCE</scope>
    <source>
        <strain evidence="2">AGMB 02131</strain>
    </source>
</reference>
<dbReference type="InterPro" id="IPR002931">
    <property type="entry name" value="Transglutaminase-like"/>
</dbReference>
<dbReference type="Pfam" id="PF08379">
    <property type="entry name" value="Bact_transglu_N"/>
    <property type="match status" value="1"/>
</dbReference>
<dbReference type="AlphaFoldDB" id="A0A927CS65"/>
<evidence type="ECO:0000313" key="2">
    <source>
        <dbReference type="EMBL" id="MBD3106907.1"/>
    </source>
</evidence>
<feature type="domain" description="Transglutaminase-like" evidence="1">
    <location>
        <begin position="171"/>
        <end position="238"/>
    </location>
</feature>
<gene>
    <name evidence="2" type="ORF">IEO70_00755</name>
</gene>
<dbReference type="InterPro" id="IPR013589">
    <property type="entry name" value="Bac_transglu_N"/>
</dbReference>
<comment type="caution">
    <text evidence="2">The sequence shown here is derived from an EMBL/GenBank/DDBJ whole genome shotgun (WGS) entry which is preliminary data.</text>
</comment>
<dbReference type="Gene3D" id="3.10.620.30">
    <property type="match status" value="1"/>
</dbReference>
<dbReference type="EMBL" id="JACXSI010000001">
    <property type="protein sequence ID" value="MBD3106907.1"/>
    <property type="molecule type" value="Genomic_DNA"/>
</dbReference>
<organism evidence="2 3">
    <name type="scientific">Peribacillus faecalis</name>
    <dbReference type="NCBI Taxonomy" id="2772559"/>
    <lineage>
        <taxon>Bacteria</taxon>
        <taxon>Bacillati</taxon>
        <taxon>Bacillota</taxon>
        <taxon>Bacilli</taxon>
        <taxon>Bacillales</taxon>
        <taxon>Bacillaceae</taxon>
        <taxon>Peribacillus</taxon>
    </lineage>
</organism>
<proteinExistence type="predicted"/>
<dbReference type="PANTHER" id="PTHR33490">
    <property type="entry name" value="BLR5614 PROTEIN-RELATED"/>
    <property type="match status" value="1"/>
</dbReference>
<dbReference type="PANTHER" id="PTHR33490:SF6">
    <property type="entry name" value="SLL1049 PROTEIN"/>
    <property type="match status" value="1"/>
</dbReference>
<dbReference type="Proteomes" id="UP000602076">
    <property type="component" value="Unassembled WGS sequence"/>
</dbReference>
<keyword evidence="3" id="KW-1185">Reference proteome</keyword>
<name>A0A927CS65_9BACI</name>
<sequence>MKYKIVHTNTFQYETPVEQSLNTIRLKPRNNECQRLLSYRSRITPASMTSDHVDIWGNNIGSFFIPEKHQLLEVETKSIVSIQKAPYLQQIQFSSEMKAIFYSKLFHEHYLPYLRTTSYTYLEKQQVDEVISIIGPNSNPIDFSIRLMEFLYNEFTYNTEATTVETTAKEAFGLKSGVCQDITHVMLGILRKNGIPARYVSGYLYIGQNSNLVGDNATHAWVEIMVPGIGWIGLDPTNNVEVLENHVILCKGRDYSDVSPLQGVYHGGPHTLEVKVEVKKLKHE</sequence>
<dbReference type="SMART" id="SM00460">
    <property type="entry name" value="TGc"/>
    <property type="match status" value="1"/>
</dbReference>
<dbReference type="Pfam" id="PF01841">
    <property type="entry name" value="Transglut_core"/>
    <property type="match status" value="1"/>
</dbReference>
<dbReference type="RefSeq" id="WP_190996444.1">
    <property type="nucleotide sequence ID" value="NZ_JACXSI010000001.1"/>
</dbReference>
<protein>
    <submittedName>
        <fullName evidence="2">Transglutaminase family protein</fullName>
    </submittedName>
</protein>